<sequence>MAFKTIFTKRRVQWSRKLKVDVHSSSSGAGSDENLSSSDLSERSGDHEHDYEDIYMIREENKALNKTRSNSRDSGSHSRSGSVSSSNSGNVIVHLTTDSNNNQNDKREASTKTEIKQKMEEKENNVSIKM</sequence>
<dbReference type="OrthoDB" id="10261302at2759"/>
<reference evidence="2" key="1">
    <citation type="submission" date="2022-01" db="EMBL/GenBank/DDBJ databases">
        <authorList>
            <person name="King R."/>
        </authorList>
    </citation>
    <scope>NUCLEOTIDE SEQUENCE</scope>
</reference>
<feature type="compositionally biased region" description="Basic and acidic residues" evidence="1">
    <location>
        <begin position="40"/>
        <end position="63"/>
    </location>
</feature>
<gene>
    <name evidence="2" type="ORF">PSYICH_LOCUS7428</name>
</gene>
<evidence type="ECO:0000313" key="3">
    <source>
        <dbReference type="Proteomes" id="UP001153636"/>
    </source>
</evidence>
<protein>
    <submittedName>
        <fullName evidence="2">Uncharacterized protein</fullName>
    </submittedName>
</protein>
<organism evidence="2 3">
    <name type="scientific">Psylliodes chrysocephalus</name>
    <dbReference type="NCBI Taxonomy" id="3402493"/>
    <lineage>
        <taxon>Eukaryota</taxon>
        <taxon>Metazoa</taxon>
        <taxon>Ecdysozoa</taxon>
        <taxon>Arthropoda</taxon>
        <taxon>Hexapoda</taxon>
        <taxon>Insecta</taxon>
        <taxon>Pterygota</taxon>
        <taxon>Neoptera</taxon>
        <taxon>Endopterygota</taxon>
        <taxon>Coleoptera</taxon>
        <taxon>Polyphaga</taxon>
        <taxon>Cucujiformia</taxon>
        <taxon>Chrysomeloidea</taxon>
        <taxon>Chrysomelidae</taxon>
        <taxon>Galerucinae</taxon>
        <taxon>Alticini</taxon>
        <taxon>Psylliodes</taxon>
    </lineage>
</organism>
<feature type="non-terminal residue" evidence="2">
    <location>
        <position position="130"/>
    </location>
</feature>
<dbReference type="AlphaFoldDB" id="A0A9P0CXE3"/>
<evidence type="ECO:0000256" key="1">
    <source>
        <dbReference type="SAM" id="MobiDB-lite"/>
    </source>
</evidence>
<name>A0A9P0CXE3_9CUCU</name>
<feature type="region of interest" description="Disordered" evidence="1">
    <location>
        <begin position="17"/>
        <end position="130"/>
    </location>
</feature>
<dbReference type="EMBL" id="OV651814">
    <property type="protein sequence ID" value="CAH1106659.1"/>
    <property type="molecule type" value="Genomic_DNA"/>
</dbReference>
<evidence type="ECO:0000313" key="2">
    <source>
        <dbReference type="EMBL" id="CAH1106659.1"/>
    </source>
</evidence>
<proteinExistence type="predicted"/>
<feature type="compositionally biased region" description="Low complexity" evidence="1">
    <location>
        <begin position="77"/>
        <end position="90"/>
    </location>
</feature>
<feature type="compositionally biased region" description="Basic and acidic residues" evidence="1">
    <location>
        <begin position="104"/>
        <end position="124"/>
    </location>
</feature>
<accession>A0A9P0CXE3</accession>
<keyword evidence="3" id="KW-1185">Reference proteome</keyword>
<dbReference type="Proteomes" id="UP001153636">
    <property type="component" value="Chromosome 2"/>
</dbReference>